<dbReference type="AlphaFoldDB" id="A0A1T4WT27"/>
<dbReference type="Gene3D" id="2.60.120.200">
    <property type="match status" value="1"/>
</dbReference>
<dbReference type="EMBL" id="JYFC01000003">
    <property type="protein sequence ID" value="KJC64275.1"/>
    <property type="molecule type" value="Genomic_DNA"/>
</dbReference>
<proteinExistence type="predicted"/>
<reference evidence="3" key="2">
    <citation type="submission" date="2015-02" db="EMBL/GenBank/DDBJ databases">
        <authorList>
            <person name="Vasilyev I.Y."/>
            <person name="Siniagina M.N."/>
            <person name="Malanin S.Y."/>
            <person name="Boulygina E.A."/>
            <person name="Grygoryeva T.V."/>
            <person name="Yarullina D.R."/>
            <person name="Ilinskaya O.N."/>
        </authorList>
    </citation>
    <scope>NUCLEOTIDE SEQUENCE</scope>
    <source>
        <strain evidence="3">VKM Ac-1804</strain>
    </source>
</reference>
<dbReference type="Proteomes" id="UP000189735">
    <property type="component" value="Unassembled WGS sequence"/>
</dbReference>
<organism evidence="4 6">
    <name type="scientific">Agreia bicolorata</name>
    <dbReference type="NCBI Taxonomy" id="110935"/>
    <lineage>
        <taxon>Bacteria</taxon>
        <taxon>Bacillati</taxon>
        <taxon>Actinomycetota</taxon>
        <taxon>Actinomycetes</taxon>
        <taxon>Micrococcales</taxon>
        <taxon>Microbacteriaceae</taxon>
        <taxon>Agreia</taxon>
    </lineage>
</organism>
<dbReference type="PROSITE" id="PS50025">
    <property type="entry name" value="LAM_G_DOMAIN"/>
    <property type="match status" value="1"/>
</dbReference>
<reference evidence="6" key="3">
    <citation type="submission" date="2017-02" db="EMBL/GenBank/DDBJ databases">
        <authorList>
            <person name="Varghese N."/>
            <person name="Submissions S."/>
        </authorList>
    </citation>
    <scope>NUCLEOTIDE SEQUENCE [LARGE SCALE GENOMIC DNA]</scope>
    <source>
        <strain evidence="6">VKM Ac-2052</strain>
    </source>
</reference>
<evidence type="ECO:0000259" key="2">
    <source>
        <dbReference type="PROSITE" id="PS50025"/>
    </source>
</evidence>
<evidence type="ECO:0000256" key="1">
    <source>
        <dbReference type="SAM" id="SignalP"/>
    </source>
</evidence>
<accession>A0A1T4WT27</accession>
<dbReference type="SUPFAM" id="SSF49899">
    <property type="entry name" value="Concanavalin A-like lectins/glucanases"/>
    <property type="match status" value="1"/>
</dbReference>
<dbReference type="InterPro" id="IPR001791">
    <property type="entry name" value="Laminin_G"/>
</dbReference>
<sequence length="467" mass="47014">MTVRRRAVVVAITAALLALVAITSGPAESGFTASIRNSSNTFGSGTQNLTATSAGTTQCTTVGSTATGTTPCTGSFFPGSTPASGTATNSVTLTAGGTVTPSSSTFTASSCGPLGFPNTSSSTNPLLARYAAGFNPTSGPTAVAGSGSYAADGTTSMATSVALMTNPQNFTIGAWFKTSVAGGGIIGFEGGYSDVATGNFDRLLFLNGSGKVVFGVNPLGIGAETVKLVTSPNSYNDGAWHYAVATASYALTARSQNLYVDGGLVASTTSLLEPSSAQVFNGYWRVGQNRNAEGFTGSRNYFTGSLSNAGTWPTALSGTQISSLYSASSQNALTTLATSLGANNYWPLNSDGTTSFPGTGNPTGTDPCADVTVTVGTATNCIYPASAGVCTAATNATLLSSLSSAGTLAMPTPTPGTPVVVTTTTGRATTYKTSFDGGLHFVVPITITQKNFPATFTWRSNQTVTSQ</sequence>
<evidence type="ECO:0000313" key="3">
    <source>
        <dbReference type="EMBL" id="KJC64275.1"/>
    </source>
</evidence>
<feature type="chain" id="PRO_5039319663" description="Laminin G domain-containing protein" evidence="1">
    <location>
        <begin position="30"/>
        <end position="467"/>
    </location>
</feature>
<reference evidence="3 5" key="1">
    <citation type="journal article" date="2001" name="Int. J. Syst. Evol. Microbiol.">
        <title>Agreia bicolorata gen. nov., sp. nov., to accommodate actinobacteria isolated from narrow reed grass infected by the nematode Heteroanguina graminophila.</title>
        <authorList>
            <person name="Evtushenko L.I."/>
            <person name="Dorofeeva L.V."/>
            <person name="Dobrovolskaya T.G."/>
            <person name="Streshinskaya G.M."/>
            <person name="Subbotin S.A."/>
            <person name="Tiedje J.M."/>
        </authorList>
    </citation>
    <scope>NUCLEOTIDE SEQUENCE [LARGE SCALE GENOMIC DNA]</scope>
    <source>
        <strain evidence="3 5">VKM Ac-1804</strain>
    </source>
</reference>
<evidence type="ECO:0000313" key="4">
    <source>
        <dbReference type="EMBL" id="SKA79761.1"/>
    </source>
</evidence>
<feature type="domain" description="Laminin G" evidence="2">
    <location>
        <begin position="146"/>
        <end position="368"/>
    </location>
</feature>
<dbReference type="Proteomes" id="UP000032503">
    <property type="component" value="Unassembled WGS sequence"/>
</dbReference>
<protein>
    <recommendedName>
        <fullName evidence="2">Laminin G domain-containing protein</fullName>
    </recommendedName>
</protein>
<dbReference type="RefSeq" id="WP_044440590.1">
    <property type="nucleotide sequence ID" value="NZ_FUYG01000001.1"/>
</dbReference>
<keyword evidence="5" id="KW-1185">Reference proteome</keyword>
<feature type="signal peptide" evidence="1">
    <location>
        <begin position="1"/>
        <end position="29"/>
    </location>
</feature>
<reference evidence="4" key="4">
    <citation type="submission" date="2017-02" db="EMBL/GenBank/DDBJ databases">
        <authorList>
            <person name="Peterson S.W."/>
        </authorList>
    </citation>
    <scope>NUCLEOTIDE SEQUENCE [LARGE SCALE GENOMIC DNA]</scope>
    <source>
        <strain evidence="4">VKM Ac-2052</strain>
    </source>
</reference>
<keyword evidence="1" id="KW-0732">Signal</keyword>
<gene>
    <name evidence="4" type="ORF">SAMN06295879_0120</name>
    <name evidence="3" type="ORF">TZ00_07305</name>
</gene>
<evidence type="ECO:0000313" key="5">
    <source>
        <dbReference type="Proteomes" id="UP000032503"/>
    </source>
</evidence>
<dbReference type="EMBL" id="FUYG01000001">
    <property type="protein sequence ID" value="SKA79761.1"/>
    <property type="molecule type" value="Genomic_DNA"/>
</dbReference>
<dbReference type="InterPro" id="IPR013320">
    <property type="entry name" value="ConA-like_dom_sf"/>
</dbReference>
<evidence type="ECO:0000313" key="6">
    <source>
        <dbReference type="Proteomes" id="UP000189735"/>
    </source>
</evidence>
<name>A0A1T4WT27_9MICO</name>